<gene>
    <name evidence="1" type="ORF">COCHEDRAFT_1033739</name>
</gene>
<organism evidence="1 2">
    <name type="scientific">Cochliobolus heterostrophus (strain C5 / ATCC 48332 / race O)</name>
    <name type="common">Southern corn leaf blight fungus</name>
    <name type="synonym">Bipolaris maydis</name>
    <dbReference type="NCBI Taxonomy" id="701091"/>
    <lineage>
        <taxon>Eukaryota</taxon>
        <taxon>Fungi</taxon>
        <taxon>Dikarya</taxon>
        <taxon>Ascomycota</taxon>
        <taxon>Pezizomycotina</taxon>
        <taxon>Dothideomycetes</taxon>
        <taxon>Pleosporomycetidae</taxon>
        <taxon>Pleosporales</taxon>
        <taxon>Pleosporineae</taxon>
        <taxon>Pleosporaceae</taxon>
        <taxon>Bipolaris</taxon>
    </lineage>
</organism>
<name>M2SPR1_COCH5</name>
<evidence type="ECO:0000313" key="2">
    <source>
        <dbReference type="Proteomes" id="UP000016936"/>
    </source>
</evidence>
<evidence type="ECO:0000313" key="1">
    <source>
        <dbReference type="EMBL" id="EMD87295.1"/>
    </source>
</evidence>
<dbReference type="HOGENOM" id="CLU_1896002_0_0_1"/>
<dbReference type="STRING" id="701091.M2SPR1"/>
<sequence>MHTGGNDSDTQVGEPQAAINEFWDGFITKKPAKVTKTAAAECCTYVERIVKECHCTNEKFTDPKFNSSHLRDKSCLESLMYRHEDEDATDAQSTTTASGRTTSSSNGLRLVHRVDWIFENPQFVLNGFSSSDLK</sequence>
<proteinExistence type="predicted"/>
<dbReference type="Proteomes" id="UP000016936">
    <property type="component" value="Unassembled WGS sequence"/>
</dbReference>
<accession>M2SPR1</accession>
<dbReference type="EMBL" id="KB445582">
    <property type="protein sequence ID" value="EMD87295.1"/>
    <property type="molecule type" value="Genomic_DNA"/>
</dbReference>
<reference evidence="1 2" key="1">
    <citation type="journal article" date="2012" name="PLoS Pathog.">
        <title>Diverse lifestyles and strategies of plant pathogenesis encoded in the genomes of eighteen Dothideomycetes fungi.</title>
        <authorList>
            <person name="Ohm R.A."/>
            <person name="Feau N."/>
            <person name="Henrissat B."/>
            <person name="Schoch C.L."/>
            <person name="Horwitz B.A."/>
            <person name="Barry K.W."/>
            <person name="Condon B.J."/>
            <person name="Copeland A.C."/>
            <person name="Dhillon B."/>
            <person name="Glaser F."/>
            <person name="Hesse C.N."/>
            <person name="Kosti I."/>
            <person name="LaButti K."/>
            <person name="Lindquist E.A."/>
            <person name="Lucas S."/>
            <person name="Salamov A.A."/>
            <person name="Bradshaw R.E."/>
            <person name="Ciuffetti L."/>
            <person name="Hamelin R.C."/>
            <person name="Kema G.H.J."/>
            <person name="Lawrence C."/>
            <person name="Scott J.A."/>
            <person name="Spatafora J.W."/>
            <person name="Turgeon B.G."/>
            <person name="de Wit P.J.G.M."/>
            <person name="Zhong S."/>
            <person name="Goodwin S.B."/>
            <person name="Grigoriev I.V."/>
        </authorList>
    </citation>
    <scope>NUCLEOTIDE SEQUENCE [LARGE SCALE GENOMIC DNA]</scope>
    <source>
        <strain evidence="2">C5 / ATCC 48332 / race O</strain>
    </source>
</reference>
<dbReference type="AlphaFoldDB" id="M2SPR1"/>
<reference evidence="2" key="2">
    <citation type="journal article" date="2013" name="PLoS Genet.">
        <title>Comparative genome structure, secondary metabolite, and effector coding capacity across Cochliobolus pathogens.</title>
        <authorList>
            <person name="Condon B.J."/>
            <person name="Leng Y."/>
            <person name="Wu D."/>
            <person name="Bushley K.E."/>
            <person name="Ohm R.A."/>
            <person name="Otillar R."/>
            <person name="Martin J."/>
            <person name="Schackwitz W."/>
            <person name="Grimwood J."/>
            <person name="MohdZainudin N."/>
            <person name="Xue C."/>
            <person name="Wang R."/>
            <person name="Manning V.A."/>
            <person name="Dhillon B."/>
            <person name="Tu Z.J."/>
            <person name="Steffenson B.J."/>
            <person name="Salamov A."/>
            <person name="Sun H."/>
            <person name="Lowry S."/>
            <person name="LaButti K."/>
            <person name="Han J."/>
            <person name="Copeland A."/>
            <person name="Lindquist E."/>
            <person name="Barry K."/>
            <person name="Schmutz J."/>
            <person name="Baker S.E."/>
            <person name="Ciuffetti L.M."/>
            <person name="Grigoriev I.V."/>
            <person name="Zhong S."/>
            <person name="Turgeon B.G."/>
        </authorList>
    </citation>
    <scope>NUCLEOTIDE SEQUENCE [LARGE SCALE GENOMIC DNA]</scope>
    <source>
        <strain evidence="2">C5 / ATCC 48332 / race O</strain>
    </source>
</reference>
<protein>
    <submittedName>
        <fullName evidence="1">Uncharacterized protein</fullName>
    </submittedName>
</protein>
<keyword evidence="2" id="KW-1185">Reference proteome</keyword>